<keyword evidence="1" id="KW-0804">Transcription</keyword>
<evidence type="ECO:0000313" key="4">
    <source>
        <dbReference type="Proteomes" id="UP000009328"/>
    </source>
</evidence>
<protein>
    <recommendedName>
        <fullName evidence="1">Repressor of RNA polymerase III transcription MAF1</fullName>
    </recommendedName>
</protein>
<dbReference type="PANTHER" id="PTHR22504">
    <property type="entry name" value="REPRESSOR OF RNA POLYMERASE III TRANSCRIPTION MAF1"/>
    <property type="match status" value="1"/>
</dbReference>
<dbReference type="InterPro" id="IPR038564">
    <property type="entry name" value="Maf1_sf"/>
</dbReference>
<dbReference type="AlphaFoldDB" id="K0KVG7"/>
<evidence type="ECO:0000313" key="3">
    <source>
        <dbReference type="EMBL" id="CCH45449.1"/>
    </source>
</evidence>
<dbReference type="STRING" id="1206466.K0KVG7"/>
<dbReference type="PIRSF" id="PIRSF037240">
    <property type="entry name" value="RNA_polIII_Trep_MAF1"/>
    <property type="match status" value="1"/>
</dbReference>
<feature type="region of interest" description="Disordered" evidence="2">
    <location>
        <begin position="90"/>
        <end position="115"/>
    </location>
</feature>
<comment type="caution">
    <text evidence="3">The sequence shown here is derived from an EMBL/GenBank/DDBJ whole genome shotgun (WGS) entry which is preliminary data.</text>
</comment>
<dbReference type="GO" id="GO:0005634">
    <property type="term" value="C:nucleus"/>
    <property type="evidence" value="ECO:0007669"/>
    <property type="project" value="UniProtKB-SubCell"/>
</dbReference>
<comment type="function">
    <text evidence="1">Mediator of diverse signals that repress RNA polymerase III transcription. Inhibits the de novo assembly of TFIIIB onto DNA.</text>
</comment>
<comment type="subcellular location">
    <subcellularLocation>
        <location evidence="1">Nucleus</location>
    </subcellularLocation>
</comment>
<dbReference type="FunCoup" id="K0KVG7">
    <property type="interactions" value="116"/>
</dbReference>
<dbReference type="eggNOG" id="KOG3104">
    <property type="taxonomic scope" value="Eukaryota"/>
</dbReference>
<dbReference type="HOGENOM" id="CLU_037043_2_1_1"/>
<feature type="compositionally biased region" description="Polar residues" evidence="2">
    <location>
        <begin position="93"/>
        <end position="110"/>
    </location>
</feature>
<dbReference type="InterPro" id="IPR015257">
    <property type="entry name" value="Maf1"/>
</dbReference>
<organism evidence="3 4">
    <name type="scientific">Wickerhamomyces ciferrii (strain ATCC 14091 / BCRC 22168 / CBS 111 / JCM 3599 / NBRC 0793 / NRRL Y-1031 F-60-10)</name>
    <name type="common">Yeast</name>
    <name type="synonym">Pichia ciferrii</name>
    <dbReference type="NCBI Taxonomy" id="1206466"/>
    <lineage>
        <taxon>Eukaryota</taxon>
        <taxon>Fungi</taxon>
        <taxon>Dikarya</taxon>
        <taxon>Ascomycota</taxon>
        <taxon>Saccharomycotina</taxon>
        <taxon>Saccharomycetes</taxon>
        <taxon>Phaffomycetales</taxon>
        <taxon>Wickerhamomycetaceae</taxon>
        <taxon>Wickerhamomyces</taxon>
    </lineage>
</organism>
<dbReference type="Proteomes" id="UP000009328">
    <property type="component" value="Unassembled WGS sequence"/>
</dbReference>
<keyword evidence="1" id="KW-0805">Transcription regulation</keyword>
<evidence type="ECO:0000256" key="1">
    <source>
        <dbReference type="PIRNR" id="PIRNR037240"/>
    </source>
</evidence>
<keyword evidence="4" id="KW-1185">Reference proteome</keyword>
<keyword evidence="1" id="KW-0539">Nucleus</keyword>
<sequence length="313" mass="36311">MKFIDENDIEQINQFLDFDTNECHINGGCDLFTTKPVGSDRKLYKTIDKHFDYLINQQELEKENNNHEIIPGDNGNTNHNGNTFWEQKRRFSSSDVHPHTQSTSPKSLESTPFGPLNETASRRTFAYLIGILNQTYPDYDFSNLNPINFKKLNSINSLKSKFENTLISLGKSSESWIFDIINSHMDLNDCIIYELNLGDNDSTDINSNQSFLDDEPGHLWTFKWFIFNKKRKRVAYLYLNGFRITSPKLNPNLSLNKRRLTIDHDDEEMEEYDLTCSDDENYQNYDYDGFDDAIESDDGLNVQGVVGDIELET</sequence>
<gene>
    <name evidence="3" type="ORF">BN7_5031</name>
</gene>
<dbReference type="Gene3D" id="3.40.1000.50">
    <property type="entry name" value="Repressor of RNA polymerase III transcription Maf1"/>
    <property type="match status" value="2"/>
</dbReference>
<name>K0KVG7_WICCF</name>
<evidence type="ECO:0000256" key="2">
    <source>
        <dbReference type="SAM" id="MobiDB-lite"/>
    </source>
</evidence>
<dbReference type="GO" id="GO:0000994">
    <property type="term" value="F:RNA polymerase III core binding"/>
    <property type="evidence" value="ECO:0007669"/>
    <property type="project" value="TreeGrafter"/>
</dbReference>
<keyword evidence="1" id="KW-0678">Repressor</keyword>
<dbReference type="EMBL" id="CAIF01000197">
    <property type="protein sequence ID" value="CCH45449.1"/>
    <property type="molecule type" value="Genomic_DNA"/>
</dbReference>
<dbReference type="InParanoid" id="K0KVG7"/>
<comment type="similarity">
    <text evidence="1">Belongs to the MAF1 family.</text>
</comment>
<dbReference type="Pfam" id="PF09174">
    <property type="entry name" value="Maf1"/>
    <property type="match status" value="1"/>
</dbReference>
<dbReference type="GO" id="GO:0016480">
    <property type="term" value="P:negative regulation of transcription by RNA polymerase III"/>
    <property type="evidence" value="ECO:0007669"/>
    <property type="project" value="UniProtKB-UniRule"/>
</dbReference>
<proteinExistence type="inferred from homology"/>
<accession>K0KVG7</accession>
<reference evidence="3 4" key="1">
    <citation type="journal article" date="2012" name="Eukaryot. Cell">
        <title>Draft genome sequence of Wickerhamomyces ciferrii NRRL Y-1031 F-60-10.</title>
        <authorList>
            <person name="Schneider J."/>
            <person name="Andrea H."/>
            <person name="Blom J."/>
            <person name="Jaenicke S."/>
            <person name="Ruckert C."/>
            <person name="Schorsch C."/>
            <person name="Szczepanowski R."/>
            <person name="Farwick M."/>
            <person name="Goesmann A."/>
            <person name="Puhler A."/>
            <person name="Schaffer S."/>
            <person name="Tauch A."/>
            <person name="Kohler T."/>
            <person name="Brinkrolf K."/>
        </authorList>
    </citation>
    <scope>NUCLEOTIDE SEQUENCE [LARGE SCALE GENOMIC DNA]</scope>
    <source>
        <strain evidence="4">ATCC 14091 / BCRC 22168 / CBS 111 / JCM 3599 / NBRC 0793 / NRRL Y-1031 F-60-10</strain>
    </source>
</reference>
<dbReference type="PANTHER" id="PTHR22504:SF0">
    <property type="entry name" value="REPRESSOR OF RNA POLYMERASE III TRANSCRIPTION MAF1 HOMOLOG"/>
    <property type="match status" value="1"/>
</dbReference>